<dbReference type="PANTHER" id="PTHR24320">
    <property type="entry name" value="RETINOL DEHYDROGENASE"/>
    <property type="match status" value="1"/>
</dbReference>
<evidence type="ECO:0000256" key="1">
    <source>
        <dbReference type="ARBA" id="ARBA00006484"/>
    </source>
</evidence>
<evidence type="ECO:0008006" key="6">
    <source>
        <dbReference type="Google" id="ProtNLM"/>
    </source>
</evidence>
<dbReference type="Pfam" id="PF00106">
    <property type="entry name" value="adh_short"/>
    <property type="match status" value="1"/>
</dbReference>
<dbReference type="Gene3D" id="3.40.50.720">
    <property type="entry name" value="NAD(P)-binding Rossmann-like Domain"/>
    <property type="match status" value="1"/>
</dbReference>
<dbReference type="InterPro" id="IPR036291">
    <property type="entry name" value="NAD(P)-bd_dom_sf"/>
</dbReference>
<dbReference type="EMBL" id="BLLK01000069">
    <property type="protein sequence ID" value="GFH60341.1"/>
    <property type="molecule type" value="Genomic_DNA"/>
</dbReference>
<dbReference type="PRINTS" id="PR00080">
    <property type="entry name" value="SDRFAMILY"/>
</dbReference>
<evidence type="ECO:0000256" key="2">
    <source>
        <dbReference type="ARBA" id="ARBA00023002"/>
    </source>
</evidence>
<comment type="similarity">
    <text evidence="1 3">Belongs to the short-chain dehydrogenases/reductases (SDR) family.</text>
</comment>
<name>A0AAD3D9H3_9STRA</name>
<keyword evidence="5" id="KW-1185">Reference proteome</keyword>
<evidence type="ECO:0000256" key="3">
    <source>
        <dbReference type="RuleBase" id="RU000363"/>
    </source>
</evidence>
<dbReference type="PANTHER" id="PTHR24320:SF148">
    <property type="entry name" value="NAD(P)-BINDING ROSSMANN-FOLD SUPERFAMILY PROTEIN"/>
    <property type="match status" value="1"/>
</dbReference>
<dbReference type="Proteomes" id="UP001054902">
    <property type="component" value="Unassembled WGS sequence"/>
</dbReference>
<organism evidence="4 5">
    <name type="scientific">Chaetoceros tenuissimus</name>
    <dbReference type="NCBI Taxonomy" id="426638"/>
    <lineage>
        <taxon>Eukaryota</taxon>
        <taxon>Sar</taxon>
        <taxon>Stramenopiles</taxon>
        <taxon>Ochrophyta</taxon>
        <taxon>Bacillariophyta</taxon>
        <taxon>Coscinodiscophyceae</taxon>
        <taxon>Chaetocerotophycidae</taxon>
        <taxon>Chaetocerotales</taxon>
        <taxon>Chaetocerotaceae</taxon>
        <taxon>Chaetoceros</taxon>
    </lineage>
</organism>
<protein>
    <recommendedName>
        <fullName evidence="6">Protochlorophyllide reductase</fullName>
    </recommendedName>
</protein>
<dbReference type="GO" id="GO:0016491">
    <property type="term" value="F:oxidoreductase activity"/>
    <property type="evidence" value="ECO:0007669"/>
    <property type="project" value="UniProtKB-KW"/>
</dbReference>
<reference evidence="4 5" key="1">
    <citation type="journal article" date="2021" name="Sci. Rep.">
        <title>The genome of the diatom Chaetoceros tenuissimus carries an ancient integrated fragment of an extant virus.</title>
        <authorList>
            <person name="Hongo Y."/>
            <person name="Kimura K."/>
            <person name="Takaki Y."/>
            <person name="Yoshida Y."/>
            <person name="Baba S."/>
            <person name="Kobayashi G."/>
            <person name="Nagasaki K."/>
            <person name="Hano T."/>
            <person name="Tomaru Y."/>
        </authorList>
    </citation>
    <scope>NUCLEOTIDE SEQUENCE [LARGE SCALE GENOMIC DNA]</scope>
    <source>
        <strain evidence="4 5">NIES-3715</strain>
    </source>
</reference>
<gene>
    <name evidence="4" type="ORF">CTEN210_16817</name>
</gene>
<dbReference type="SUPFAM" id="SSF51735">
    <property type="entry name" value="NAD(P)-binding Rossmann-fold domains"/>
    <property type="match status" value="1"/>
</dbReference>
<keyword evidence="2" id="KW-0560">Oxidoreductase</keyword>
<comment type="caution">
    <text evidence="4">The sequence shown here is derived from an EMBL/GenBank/DDBJ whole genome shotgun (WGS) entry which is preliminary data.</text>
</comment>
<accession>A0AAD3D9H3</accession>
<evidence type="ECO:0000313" key="4">
    <source>
        <dbReference type="EMBL" id="GFH60341.1"/>
    </source>
</evidence>
<sequence>MISSAKPSVPEPFYSNASFYRFVPLSLAYTLVAHFASLLMKPFPCRLSIAPEFPQDRFTIAPRNNLFPAANDNNQGPLAIVTGSNSGIGFETSASLASLGYTVILACRSRDKAMEAVEKINKRIESMSDQGSARGKAVFLAPLDLSSIESVKSFSEAFKEKYSHLNVLVNNAGINTSGVSVDGMDLCYQTNFLGHFLLTRLLLKSLLKAKNFYASGDDVEAGRVVNLSSVTHHFSGCNEARNGGQYFNSSRKHDKKWWNDTSVPGVSDNTYKESKLAALVFSHALNKRFNTEGLVSVAANPGSVDSSIWRHYPPLMQKIHKLIYINEKQGSYTSVASAVGRLPENVLYLQPYWQPFRTLKSKIKDRTRALGFGKRFNVPIPFCEMLGPFIGYAVTEPRLPFDLDESAKDLWDSSSELVGLEK</sequence>
<dbReference type="PRINTS" id="PR00081">
    <property type="entry name" value="GDHRDH"/>
</dbReference>
<evidence type="ECO:0000313" key="5">
    <source>
        <dbReference type="Proteomes" id="UP001054902"/>
    </source>
</evidence>
<dbReference type="InterPro" id="IPR002347">
    <property type="entry name" value="SDR_fam"/>
</dbReference>
<proteinExistence type="inferred from homology"/>
<dbReference type="AlphaFoldDB" id="A0AAD3D9H3"/>